<sequence length="87" mass="10166">MGYVPPVRDQQSFQYGNRSIHSHRSIKQISPVSKGKFHRVLSEQEKEAFNDSYKYYKANDEKQNKKQKRSQVLSELTGKGTYIDEVV</sequence>
<organism evidence="1 2">
    <name type="scientific">Anaerobacillus arseniciselenatis</name>
    <dbReference type="NCBI Taxonomy" id="85682"/>
    <lineage>
        <taxon>Bacteria</taxon>
        <taxon>Bacillati</taxon>
        <taxon>Bacillota</taxon>
        <taxon>Bacilli</taxon>
        <taxon>Bacillales</taxon>
        <taxon>Bacillaceae</taxon>
        <taxon>Anaerobacillus</taxon>
    </lineage>
</organism>
<reference evidence="1 2" key="1">
    <citation type="submission" date="2016-10" db="EMBL/GenBank/DDBJ databases">
        <title>Draft genome sequences of four alkaliphilic bacteria belonging to the Anaerobacillus genus.</title>
        <authorList>
            <person name="Bassil N.M."/>
            <person name="Lloyd J.R."/>
        </authorList>
    </citation>
    <scope>NUCLEOTIDE SEQUENCE [LARGE SCALE GENOMIC DNA]</scope>
    <source>
        <strain evidence="1 2">DSM 15340</strain>
    </source>
</reference>
<evidence type="ECO:0000313" key="2">
    <source>
        <dbReference type="Proteomes" id="UP000180098"/>
    </source>
</evidence>
<dbReference type="EMBL" id="MLQQ01000040">
    <property type="protein sequence ID" value="OIJ10101.1"/>
    <property type="molecule type" value="Genomic_DNA"/>
</dbReference>
<protein>
    <submittedName>
        <fullName evidence="1">Uncharacterized protein</fullName>
    </submittedName>
</protein>
<accession>A0A1S2LCI0</accession>
<gene>
    <name evidence="1" type="ORF">BKP35_13370</name>
</gene>
<keyword evidence="2" id="KW-1185">Reference proteome</keyword>
<dbReference type="Proteomes" id="UP000180098">
    <property type="component" value="Unassembled WGS sequence"/>
</dbReference>
<evidence type="ECO:0000313" key="1">
    <source>
        <dbReference type="EMBL" id="OIJ10101.1"/>
    </source>
</evidence>
<dbReference type="RefSeq" id="WP_071313865.1">
    <property type="nucleotide sequence ID" value="NZ_MLQQ01000040.1"/>
</dbReference>
<proteinExistence type="predicted"/>
<name>A0A1S2LCI0_9BACI</name>
<dbReference type="OrthoDB" id="2885467at2"/>
<dbReference type="AlphaFoldDB" id="A0A1S2LCI0"/>
<comment type="caution">
    <text evidence="1">The sequence shown here is derived from an EMBL/GenBank/DDBJ whole genome shotgun (WGS) entry which is preliminary data.</text>
</comment>